<keyword evidence="2" id="KW-1185">Reference proteome</keyword>
<evidence type="ECO:0000313" key="2">
    <source>
        <dbReference type="Proteomes" id="UP000663720"/>
    </source>
</evidence>
<dbReference type="Proteomes" id="UP000663720">
    <property type="component" value="Chromosome"/>
</dbReference>
<gene>
    <name evidence="1" type="ORF">dnl_35210</name>
</gene>
<sequence length="166" mass="18949">MQFGRCFFKMPQGFELLESGSRLTCNDDNNNTVCITLISKYSNIACEPLLSENPQDLNIGAFPAVLMFNTFISEQNPNPEAYAQLKAKELAKHLDQFQIVFCNPCKIRENKGVKVQFSFVTNFKMEQIQIIWAVKSEIAVTSMITSCCNINNKWILMEEFAESVRL</sequence>
<reference evidence="1" key="1">
    <citation type="journal article" date="2021" name="Microb. Physiol.">
        <title>Proteogenomic Insights into the Physiology of Marine, Sulfate-Reducing, Filamentous Desulfonema limicola and Desulfonema magnum.</title>
        <authorList>
            <person name="Schnaars V."/>
            <person name="Wohlbrand L."/>
            <person name="Scheve S."/>
            <person name="Hinrichs C."/>
            <person name="Reinhardt R."/>
            <person name="Rabus R."/>
        </authorList>
    </citation>
    <scope>NUCLEOTIDE SEQUENCE</scope>
    <source>
        <strain evidence="1">5ac10</strain>
    </source>
</reference>
<name>A0A975B9D1_9BACT</name>
<protein>
    <submittedName>
        <fullName evidence="1">Uncharacterized protein</fullName>
    </submittedName>
</protein>
<dbReference type="EMBL" id="CP061799">
    <property type="protein sequence ID" value="QTA81190.1"/>
    <property type="molecule type" value="Genomic_DNA"/>
</dbReference>
<evidence type="ECO:0000313" key="1">
    <source>
        <dbReference type="EMBL" id="QTA81190.1"/>
    </source>
</evidence>
<organism evidence="1 2">
    <name type="scientific">Desulfonema limicola</name>
    <dbReference type="NCBI Taxonomy" id="45656"/>
    <lineage>
        <taxon>Bacteria</taxon>
        <taxon>Pseudomonadati</taxon>
        <taxon>Thermodesulfobacteriota</taxon>
        <taxon>Desulfobacteria</taxon>
        <taxon>Desulfobacterales</taxon>
        <taxon>Desulfococcaceae</taxon>
        <taxon>Desulfonema</taxon>
    </lineage>
</organism>
<proteinExistence type="predicted"/>
<dbReference type="KEGG" id="dli:dnl_35210"/>
<dbReference type="AlphaFoldDB" id="A0A975B9D1"/>
<dbReference type="RefSeq" id="WP_207687259.1">
    <property type="nucleotide sequence ID" value="NZ_CP061799.1"/>
</dbReference>
<accession>A0A975B9D1</accession>